<protein>
    <submittedName>
        <fullName evidence="2">9593_t:CDS:1</fullName>
    </submittedName>
</protein>
<evidence type="ECO:0000313" key="2">
    <source>
        <dbReference type="EMBL" id="CAG8693647.1"/>
    </source>
</evidence>
<comment type="caution">
    <text evidence="2">The sequence shown here is derived from an EMBL/GenBank/DDBJ whole genome shotgun (WGS) entry which is preliminary data.</text>
</comment>
<organism evidence="2 3">
    <name type="scientific">Cetraspora pellucida</name>
    <dbReference type="NCBI Taxonomy" id="1433469"/>
    <lineage>
        <taxon>Eukaryota</taxon>
        <taxon>Fungi</taxon>
        <taxon>Fungi incertae sedis</taxon>
        <taxon>Mucoromycota</taxon>
        <taxon>Glomeromycotina</taxon>
        <taxon>Glomeromycetes</taxon>
        <taxon>Diversisporales</taxon>
        <taxon>Gigasporaceae</taxon>
        <taxon>Cetraspora</taxon>
    </lineage>
</organism>
<accession>A0A9N9EZ40</accession>
<name>A0A9N9EZ40_9GLOM</name>
<keyword evidence="3" id="KW-1185">Reference proteome</keyword>
<dbReference type="Proteomes" id="UP000789759">
    <property type="component" value="Unassembled WGS sequence"/>
</dbReference>
<reference evidence="2" key="1">
    <citation type="submission" date="2021-06" db="EMBL/GenBank/DDBJ databases">
        <authorList>
            <person name="Kallberg Y."/>
            <person name="Tangrot J."/>
            <person name="Rosling A."/>
        </authorList>
    </citation>
    <scope>NUCLEOTIDE SEQUENCE</scope>
    <source>
        <strain evidence="2">FL966</strain>
    </source>
</reference>
<keyword evidence="1" id="KW-0175">Coiled coil</keyword>
<sequence>MFRKTYVIPTYNKALVAKDLPKEEQKCKELEKQLIKTKEWLDMTLNAVKLENQFACANQDRENLTSQIIQSQISCKLALVQKDAFLIQENSSKKDSKIMSLKAELEHIKSKLASKINKLKLLKSDITSAELAWPRFAIIRDMNEANKHITSCCQTHPASPTWLFKIIVSKRSRSGKTNLVANLVLSNKGKCIYKEKKSGRRYISCDDLIVCKYHPNVAK</sequence>
<proteinExistence type="predicted"/>
<dbReference type="EMBL" id="CAJVQA010010149">
    <property type="protein sequence ID" value="CAG8693647.1"/>
    <property type="molecule type" value="Genomic_DNA"/>
</dbReference>
<evidence type="ECO:0000256" key="1">
    <source>
        <dbReference type="SAM" id="Coils"/>
    </source>
</evidence>
<dbReference type="AlphaFoldDB" id="A0A9N9EZ40"/>
<gene>
    <name evidence="2" type="ORF">CPELLU_LOCUS11438</name>
</gene>
<evidence type="ECO:0000313" key="3">
    <source>
        <dbReference type="Proteomes" id="UP000789759"/>
    </source>
</evidence>
<dbReference type="OrthoDB" id="2424110at2759"/>
<feature type="coiled-coil region" evidence="1">
    <location>
        <begin position="13"/>
        <end position="67"/>
    </location>
</feature>